<organism evidence="7 8">
    <name type="scientific">Marinobacterium nitratireducens</name>
    <dbReference type="NCBI Taxonomy" id="518897"/>
    <lineage>
        <taxon>Bacteria</taxon>
        <taxon>Pseudomonadati</taxon>
        <taxon>Pseudomonadota</taxon>
        <taxon>Gammaproteobacteria</taxon>
        <taxon>Oceanospirillales</taxon>
        <taxon>Oceanospirillaceae</taxon>
        <taxon>Marinobacterium</taxon>
    </lineage>
</organism>
<gene>
    <name evidence="7" type="ORF">GCM10011348_28180</name>
</gene>
<dbReference type="Proteomes" id="UP000599578">
    <property type="component" value="Unassembled WGS sequence"/>
</dbReference>
<dbReference type="AlphaFoldDB" id="A0A917ZIS4"/>
<comment type="cofactor">
    <cofactor evidence="1">
        <name>FAD</name>
        <dbReference type="ChEBI" id="CHEBI:57692"/>
    </cofactor>
</comment>
<evidence type="ECO:0000256" key="3">
    <source>
        <dbReference type="ARBA" id="ARBA00022630"/>
    </source>
</evidence>
<evidence type="ECO:0000259" key="6">
    <source>
        <dbReference type="Pfam" id="PF07992"/>
    </source>
</evidence>
<name>A0A917ZIS4_9GAMM</name>
<proteinExistence type="inferred from homology"/>
<keyword evidence="8" id="KW-1185">Reference proteome</keyword>
<dbReference type="InterPro" id="IPR023753">
    <property type="entry name" value="FAD/NAD-binding_dom"/>
</dbReference>
<feature type="domain" description="FAD/NAD(P)-binding" evidence="6">
    <location>
        <begin position="14"/>
        <end position="344"/>
    </location>
</feature>
<dbReference type="PANTHER" id="PTHR42913:SF3">
    <property type="entry name" value="64 KDA MITOCHONDRIAL NADH DEHYDROGENASE (EUROFUNG)"/>
    <property type="match status" value="1"/>
</dbReference>
<evidence type="ECO:0000256" key="4">
    <source>
        <dbReference type="ARBA" id="ARBA00022827"/>
    </source>
</evidence>
<accession>A0A917ZIS4</accession>
<sequence>MADMSFSESPKIHNIVVVGGGAGGLELVTKLGKKLGRNRKVSVTLVDRNRIHIWKPLLHEVATGTLDSGTDCVVYHAHAARNGYNFELGELIDINTGENRILLGPIIDANGNQLLHEKTIEYDTLVLALGSLSNDFGIKGVKENCYFLDSYKQAERFQNALINKFTGIHQFGAGEGLRIAIVGAGATGVELAAELYHVTDLLKSHGMPRMSRDQLDITLIEAGSRVLPALPERISVTVARELEKLGVKIRTSVMVSSATREGLHTNDGELIDADLIVWAAGVKAPDFISRIEGLTTNRSNQIVVEKTLQASGCKNIWVIGDCCSFTQDNGKLVPPRAQAAHQMASIVFTNIIRGINAGSLKDYRYKDHGSLVSLSRFSAVGNLMGNLHRNSLFIEGRVARLFYVSLYRMHQLSIHGYLRGTLVVLADRISKVIRPKMKLH</sequence>
<dbReference type="Pfam" id="PF07992">
    <property type="entry name" value="Pyr_redox_2"/>
    <property type="match status" value="1"/>
</dbReference>
<dbReference type="GO" id="GO:0019646">
    <property type="term" value="P:aerobic electron transport chain"/>
    <property type="evidence" value="ECO:0007669"/>
    <property type="project" value="TreeGrafter"/>
</dbReference>
<evidence type="ECO:0000313" key="7">
    <source>
        <dbReference type="EMBL" id="GGO83736.1"/>
    </source>
</evidence>
<keyword evidence="5" id="KW-0560">Oxidoreductase</keyword>
<comment type="similarity">
    <text evidence="2">Belongs to the NADH dehydrogenase family.</text>
</comment>
<dbReference type="Gene3D" id="3.50.50.100">
    <property type="match status" value="1"/>
</dbReference>
<comment type="caution">
    <text evidence="7">The sequence shown here is derived from an EMBL/GenBank/DDBJ whole genome shotgun (WGS) entry which is preliminary data.</text>
</comment>
<dbReference type="PRINTS" id="PR00368">
    <property type="entry name" value="FADPNR"/>
</dbReference>
<keyword evidence="4" id="KW-0274">FAD</keyword>
<evidence type="ECO:0000256" key="2">
    <source>
        <dbReference type="ARBA" id="ARBA00005272"/>
    </source>
</evidence>
<dbReference type="SUPFAM" id="SSF51905">
    <property type="entry name" value="FAD/NAD(P)-binding domain"/>
    <property type="match status" value="1"/>
</dbReference>
<dbReference type="GO" id="GO:0003955">
    <property type="term" value="F:NAD(P)H dehydrogenase (quinone) activity"/>
    <property type="evidence" value="ECO:0007669"/>
    <property type="project" value="TreeGrafter"/>
</dbReference>
<dbReference type="InterPro" id="IPR036188">
    <property type="entry name" value="FAD/NAD-bd_sf"/>
</dbReference>
<dbReference type="PRINTS" id="PR00411">
    <property type="entry name" value="PNDRDTASEI"/>
</dbReference>
<evidence type="ECO:0000313" key="8">
    <source>
        <dbReference type="Proteomes" id="UP000599578"/>
    </source>
</evidence>
<evidence type="ECO:0000256" key="5">
    <source>
        <dbReference type="ARBA" id="ARBA00023002"/>
    </source>
</evidence>
<reference evidence="7 8" key="1">
    <citation type="journal article" date="2014" name="Int. J. Syst. Evol. Microbiol.">
        <title>Complete genome sequence of Corynebacterium casei LMG S-19264T (=DSM 44701T), isolated from a smear-ripened cheese.</title>
        <authorList>
            <consortium name="US DOE Joint Genome Institute (JGI-PGF)"/>
            <person name="Walter F."/>
            <person name="Albersmeier A."/>
            <person name="Kalinowski J."/>
            <person name="Ruckert C."/>
        </authorList>
    </citation>
    <scope>NUCLEOTIDE SEQUENCE [LARGE SCALE GENOMIC DNA]</scope>
    <source>
        <strain evidence="7 8">CGMCC 1.7286</strain>
    </source>
</reference>
<evidence type="ECO:0000256" key="1">
    <source>
        <dbReference type="ARBA" id="ARBA00001974"/>
    </source>
</evidence>
<dbReference type="EMBL" id="BMLT01000007">
    <property type="protein sequence ID" value="GGO83736.1"/>
    <property type="molecule type" value="Genomic_DNA"/>
</dbReference>
<dbReference type="PANTHER" id="PTHR42913">
    <property type="entry name" value="APOPTOSIS-INDUCING FACTOR 1"/>
    <property type="match status" value="1"/>
</dbReference>
<protein>
    <submittedName>
        <fullName evidence="7">NADH dehydrogenase</fullName>
    </submittedName>
</protein>
<dbReference type="RefSeq" id="WP_188861261.1">
    <property type="nucleotide sequence ID" value="NZ_BMLT01000007.1"/>
</dbReference>
<dbReference type="InterPro" id="IPR051169">
    <property type="entry name" value="NADH-Q_oxidoreductase"/>
</dbReference>
<keyword evidence="3" id="KW-0285">Flavoprotein</keyword>